<evidence type="ECO:0000256" key="9">
    <source>
        <dbReference type="SAM" id="SignalP"/>
    </source>
</evidence>
<dbReference type="Proteomes" id="UP000254255">
    <property type="component" value="Unassembled WGS sequence"/>
</dbReference>
<dbReference type="AlphaFoldDB" id="A0A377F7Q9"/>
<evidence type="ECO:0000256" key="2">
    <source>
        <dbReference type="ARBA" id="ARBA00022448"/>
    </source>
</evidence>
<dbReference type="InterPro" id="IPR051909">
    <property type="entry name" value="MFP_Cation_Efflux"/>
</dbReference>
<dbReference type="InterPro" id="IPR042230">
    <property type="entry name" value="CusF_sf"/>
</dbReference>
<dbReference type="InterPro" id="IPR021647">
    <property type="entry name" value="CusF_Ec"/>
</dbReference>
<dbReference type="NCBIfam" id="NF007303">
    <property type="entry name" value="PRK09783.1"/>
    <property type="match status" value="1"/>
</dbReference>
<comment type="subunit">
    <text evidence="7">The cus efflux system is composed of CusA, CusB, CusC and CusF.</text>
</comment>
<dbReference type="SUPFAM" id="SSF111369">
    <property type="entry name" value="HlyD-like secretion proteins"/>
    <property type="match status" value="1"/>
</dbReference>
<dbReference type="GO" id="GO:0060003">
    <property type="term" value="P:copper ion export"/>
    <property type="evidence" value="ECO:0007669"/>
    <property type="project" value="TreeGrafter"/>
</dbReference>
<sequence>MKKALQVAMFSLFTVIGFNAQANEHHHETMSEAQPQVISATGVVKGIDLESKKITIHHDPIAAVNWPEMTMRFTITPQTKMSEIKTGDKVAFNFVQQGNLSLLQDIKVSQQPRFNEMKKIALIIGSMIAGGIISAAGFTWVAKAEPPAEKTSTAERKILFWYDPMYPNTRFDKPGKSPFMDMDLVPKYADEESSASGVRIDPTQTQNLGVKTATVTRGPLTFAQSFPANVSYNEYQYAIVQARAAGFIDKVYPLTVGDKVQKGTPLLDLTIPDWVEAQSEYLLLRETGGTATQTEGILERLRLAGMPEADIRRLIATQKIQTRFTLKAPIDGVITAFDLRAGMNIAKDNVVAKIQGMDPVWVTAAIPESIAWLVKDASQFTLTVPARPDKTLTIRKWTLLPGVDAATRTLQLRLEVDNADEALKPGMNAWLQLNTASEPMLLIPSQALIDTGSEQRVITVDADGRFVPKRVAVFQASQGVTALRSGLAEGEKVVSSGLFLIDSEANISGALERMRSESATHAH</sequence>
<keyword evidence="4" id="KW-0187">Copper transport</keyword>
<evidence type="ECO:0000313" key="14">
    <source>
        <dbReference type="EMBL" id="STN26056.1"/>
    </source>
</evidence>
<comment type="similarity">
    <text evidence="1">Belongs to the membrane fusion protein (MFP) (TC 8.A.1) family.</text>
</comment>
<evidence type="ECO:0000256" key="3">
    <source>
        <dbReference type="ARBA" id="ARBA00022729"/>
    </source>
</evidence>
<dbReference type="GO" id="GO:0046914">
    <property type="term" value="F:transition metal ion binding"/>
    <property type="evidence" value="ECO:0007669"/>
    <property type="project" value="TreeGrafter"/>
</dbReference>
<feature type="domain" description="CusB-like barrel-sandwich hybrid" evidence="12">
    <location>
        <begin position="238"/>
        <end position="355"/>
    </location>
</feature>
<keyword evidence="4" id="KW-0186">Copper</keyword>
<dbReference type="Pfam" id="PF25954">
    <property type="entry name" value="Beta-barrel_RND_2"/>
    <property type="match status" value="1"/>
</dbReference>
<dbReference type="Pfam" id="PF11604">
    <property type="entry name" value="CusF_Ec"/>
    <property type="match status" value="1"/>
</dbReference>
<evidence type="ECO:0000256" key="8">
    <source>
        <dbReference type="ARBA" id="ARBA00070449"/>
    </source>
</evidence>
<dbReference type="InterPro" id="IPR058791">
    <property type="entry name" value="3HB_CusB"/>
</dbReference>
<proteinExistence type="inferred from homology"/>
<organism evidence="14 15">
    <name type="scientific">Escherichia coli</name>
    <dbReference type="NCBI Taxonomy" id="562"/>
    <lineage>
        <taxon>Bacteria</taxon>
        <taxon>Pseudomonadati</taxon>
        <taxon>Pseudomonadota</taxon>
        <taxon>Gammaproteobacteria</taxon>
        <taxon>Enterobacterales</taxon>
        <taxon>Enterobacteriaceae</taxon>
        <taxon>Escherichia</taxon>
    </lineage>
</organism>
<dbReference type="InterPro" id="IPR006143">
    <property type="entry name" value="RND_pump_MFP"/>
</dbReference>
<feature type="domain" description="Heavy metal binding" evidence="10">
    <location>
        <begin position="160"/>
        <end position="187"/>
    </location>
</feature>
<dbReference type="PANTHER" id="PTHR30097">
    <property type="entry name" value="CATION EFFLUX SYSTEM PROTEIN CUSB"/>
    <property type="match status" value="1"/>
</dbReference>
<feature type="signal peptide" evidence="9">
    <location>
        <begin position="1"/>
        <end position="22"/>
    </location>
</feature>
<dbReference type="Gene3D" id="2.40.420.20">
    <property type="match status" value="1"/>
</dbReference>
<dbReference type="GO" id="GO:0015679">
    <property type="term" value="P:plasma membrane copper ion transport"/>
    <property type="evidence" value="ECO:0007669"/>
    <property type="project" value="TreeGrafter"/>
</dbReference>
<evidence type="ECO:0000313" key="15">
    <source>
        <dbReference type="Proteomes" id="UP000254255"/>
    </source>
</evidence>
<dbReference type="GO" id="GO:0030288">
    <property type="term" value="C:outer membrane-bounded periplasmic space"/>
    <property type="evidence" value="ECO:0007669"/>
    <property type="project" value="TreeGrafter"/>
</dbReference>
<comment type="function">
    <text evidence="6">Part of a cation efflux system that mediates resistance to copper and silver.</text>
</comment>
<dbReference type="FunFam" id="2.40.420.20:FF:000003">
    <property type="entry name" value="Cation efflux system protein cusB"/>
    <property type="match status" value="1"/>
</dbReference>
<dbReference type="InterPro" id="IPR045800">
    <property type="entry name" value="HMBD"/>
</dbReference>
<dbReference type="Gene3D" id="6.10.140.730">
    <property type="match status" value="1"/>
</dbReference>
<feature type="domain" description="CusB-like beta-barrel" evidence="13">
    <location>
        <begin position="359"/>
        <end position="436"/>
    </location>
</feature>
<dbReference type="EMBL" id="UGET01000006">
    <property type="protein sequence ID" value="STN26056.1"/>
    <property type="molecule type" value="Genomic_DNA"/>
</dbReference>
<evidence type="ECO:0000256" key="7">
    <source>
        <dbReference type="ARBA" id="ARBA00064963"/>
    </source>
</evidence>
<accession>A0A377F7Q9</accession>
<keyword evidence="2" id="KW-0813">Transport</keyword>
<dbReference type="GO" id="GO:0022857">
    <property type="term" value="F:transmembrane transporter activity"/>
    <property type="evidence" value="ECO:0007669"/>
    <property type="project" value="InterPro"/>
</dbReference>
<evidence type="ECO:0000259" key="12">
    <source>
        <dbReference type="Pfam" id="PF25919"/>
    </source>
</evidence>
<dbReference type="Pfam" id="PF19335">
    <property type="entry name" value="HMBD"/>
    <property type="match status" value="1"/>
</dbReference>
<evidence type="ECO:0000256" key="4">
    <source>
        <dbReference type="ARBA" id="ARBA00022796"/>
    </source>
</evidence>
<evidence type="ECO:0000259" key="10">
    <source>
        <dbReference type="Pfam" id="PF19335"/>
    </source>
</evidence>
<dbReference type="PANTHER" id="PTHR30097:SF15">
    <property type="entry name" value="CATION EFFLUX SYSTEM PROTEIN CUSB"/>
    <property type="match status" value="1"/>
</dbReference>
<evidence type="ECO:0000259" key="11">
    <source>
        <dbReference type="Pfam" id="PF25869"/>
    </source>
</evidence>
<keyword evidence="5" id="KW-0406">Ion transport</keyword>
<evidence type="ECO:0000259" key="13">
    <source>
        <dbReference type="Pfam" id="PF25954"/>
    </source>
</evidence>
<dbReference type="Gene3D" id="2.40.30.170">
    <property type="match status" value="1"/>
</dbReference>
<dbReference type="Pfam" id="PF25919">
    <property type="entry name" value="BSH_CusB"/>
    <property type="match status" value="1"/>
</dbReference>
<reference evidence="14 15" key="1">
    <citation type="submission" date="2018-06" db="EMBL/GenBank/DDBJ databases">
        <authorList>
            <consortium name="Pathogen Informatics"/>
            <person name="Doyle S."/>
        </authorList>
    </citation>
    <scope>NUCLEOTIDE SEQUENCE [LARGE SCALE GENOMIC DNA]</scope>
    <source>
        <strain evidence="14 15">NCTC13148</strain>
    </source>
</reference>
<feature type="domain" description="CusB-like three alpha-helical bundle" evidence="11">
    <location>
        <begin position="273"/>
        <end position="322"/>
    </location>
</feature>
<feature type="chain" id="PRO_5016845227" description="Cation efflux system protein CusB" evidence="9">
    <location>
        <begin position="23"/>
        <end position="523"/>
    </location>
</feature>
<dbReference type="NCBIfam" id="NF007348">
    <property type="entry name" value="PRK09838.1"/>
    <property type="match status" value="1"/>
</dbReference>
<evidence type="ECO:0000256" key="6">
    <source>
        <dbReference type="ARBA" id="ARBA00054861"/>
    </source>
</evidence>
<name>A0A377F7Q9_ECOLX</name>
<dbReference type="InterPro" id="IPR058792">
    <property type="entry name" value="Beta-barrel_RND_2"/>
</dbReference>
<evidence type="ECO:0000256" key="5">
    <source>
        <dbReference type="ARBA" id="ARBA00023065"/>
    </source>
</evidence>
<gene>
    <name evidence="14" type="primary">cusB</name>
    <name evidence="14" type="ORF">NCTC13148_06483</name>
</gene>
<dbReference type="InterPro" id="IPR058790">
    <property type="entry name" value="BSH_CusB"/>
</dbReference>
<dbReference type="GO" id="GO:0016020">
    <property type="term" value="C:membrane"/>
    <property type="evidence" value="ECO:0007669"/>
    <property type="project" value="InterPro"/>
</dbReference>
<dbReference type="NCBIfam" id="TIGR01730">
    <property type="entry name" value="RND_mfp"/>
    <property type="match status" value="1"/>
</dbReference>
<evidence type="ECO:0000256" key="1">
    <source>
        <dbReference type="ARBA" id="ARBA00009477"/>
    </source>
</evidence>
<dbReference type="Gene3D" id="2.40.50.320">
    <property type="entry name" value="Copper binding periplasmic protein CusF"/>
    <property type="match status" value="1"/>
</dbReference>
<keyword evidence="3 9" id="KW-0732">Signal</keyword>
<dbReference type="Pfam" id="PF25869">
    <property type="entry name" value="3HB_CusB"/>
    <property type="match status" value="1"/>
</dbReference>
<protein>
    <recommendedName>
        <fullName evidence="8">Cation efflux system protein CusB</fullName>
    </recommendedName>
</protein>